<reference evidence="1 2" key="1">
    <citation type="journal article" date="2023" name="IMA Fungus">
        <title>Comparative genomic study of the Penicillium genus elucidates a diverse pangenome and 15 lateral gene transfer events.</title>
        <authorList>
            <person name="Petersen C."/>
            <person name="Sorensen T."/>
            <person name="Nielsen M.R."/>
            <person name="Sondergaard T.E."/>
            <person name="Sorensen J.L."/>
            <person name="Fitzpatrick D.A."/>
            <person name="Frisvad J.C."/>
            <person name="Nielsen K.L."/>
        </authorList>
    </citation>
    <scope>NUCLEOTIDE SEQUENCE [LARGE SCALE GENOMIC DNA]</scope>
    <source>
        <strain evidence="1 2">IBT 35679</strain>
    </source>
</reference>
<sequence length="494" mass="55886">MDVSQLPDITGLLVRPDNPPREDVEGMDYARCAALHNYLVQYAWLAEGRPLATLNGNRTNFFTVHGAEAEALRPRLDLSVMAFLENAIIPPWEGFRETPLSIFAWGLNWPKSLFAEVEADLEDQPVDSMLRLCYVALETNDSNGGVIYHQHHHRVAIFMHTYDWDIGFPVKDHPDVWNPFETVLSHWIDLIHIGKVVAAPHDEPALFEFEKIGPWEWRPYSETQVTTCVDAWNRLCQAIETRISQLPNPPSLISPDPGTDADNSEPLVASSVLDATSVLDPCFARSFLSRARRPSFQHIAPGLLLPPVDLSGFVASQAFTALPRSQYSVPPVCLFPADTGDQRPIELTRFTSPWVLMEDFYSSSTDTHTPLRISAGLYTTAVDRKWDDMVEDGFHLFLPFTVNAGYDRKVGARKSDGSLVDRDSFSGLFQHGFKPFGGDYYRPQRLERLLDCWRKLVEDGVWSVGPDGVKGTIDTFKDAETESRWRDYYIPPTW</sequence>
<dbReference type="Proteomes" id="UP001220324">
    <property type="component" value="Unassembled WGS sequence"/>
</dbReference>
<evidence type="ECO:0000313" key="2">
    <source>
        <dbReference type="Proteomes" id="UP001220324"/>
    </source>
</evidence>
<comment type="caution">
    <text evidence="1">The sequence shown here is derived from an EMBL/GenBank/DDBJ whole genome shotgun (WGS) entry which is preliminary data.</text>
</comment>
<proteinExistence type="predicted"/>
<dbReference type="EMBL" id="JAQIZZ010000002">
    <property type="protein sequence ID" value="KAJ5552778.1"/>
    <property type="molecule type" value="Genomic_DNA"/>
</dbReference>
<dbReference type="AlphaFoldDB" id="A0AAD6GJN4"/>
<protein>
    <submittedName>
        <fullName evidence="1">Uncharacterized protein</fullName>
    </submittedName>
</protein>
<evidence type="ECO:0000313" key="1">
    <source>
        <dbReference type="EMBL" id="KAJ5552778.1"/>
    </source>
</evidence>
<name>A0AAD6GJN4_9EURO</name>
<accession>A0AAD6GJN4</accession>
<organism evidence="1 2">
    <name type="scientific">Penicillium frequentans</name>
    <dbReference type="NCBI Taxonomy" id="3151616"/>
    <lineage>
        <taxon>Eukaryota</taxon>
        <taxon>Fungi</taxon>
        <taxon>Dikarya</taxon>
        <taxon>Ascomycota</taxon>
        <taxon>Pezizomycotina</taxon>
        <taxon>Eurotiomycetes</taxon>
        <taxon>Eurotiomycetidae</taxon>
        <taxon>Eurotiales</taxon>
        <taxon>Aspergillaceae</taxon>
        <taxon>Penicillium</taxon>
    </lineage>
</organism>
<gene>
    <name evidence="1" type="ORF">N7494_002156</name>
</gene>
<keyword evidence="2" id="KW-1185">Reference proteome</keyword>